<feature type="transmembrane region" description="Helical" evidence="6">
    <location>
        <begin position="345"/>
        <end position="364"/>
    </location>
</feature>
<evidence type="ECO:0000313" key="11">
    <source>
        <dbReference type="Proteomes" id="UP000183926"/>
    </source>
</evidence>
<organism evidence="10 11">
    <name type="scientific">Nitrosomonas eutropha</name>
    <dbReference type="NCBI Taxonomy" id="916"/>
    <lineage>
        <taxon>Bacteria</taxon>
        <taxon>Pseudomonadati</taxon>
        <taxon>Pseudomonadota</taxon>
        <taxon>Betaproteobacteria</taxon>
        <taxon>Nitrosomonadales</taxon>
        <taxon>Nitrosomonadaceae</taxon>
        <taxon>Nitrosomonas</taxon>
    </lineage>
</organism>
<evidence type="ECO:0000256" key="6">
    <source>
        <dbReference type="SAM" id="Phobius"/>
    </source>
</evidence>
<dbReference type="Gene3D" id="2.40.50.140">
    <property type="entry name" value="Nucleic acid-binding proteins"/>
    <property type="match status" value="1"/>
</dbReference>
<feature type="domain" description="NfeD-like C-terminal" evidence="7">
    <location>
        <begin position="409"/>
        <end position="463"/>
    </location>
</feature>
<feature type="compositionally biased region" description="Polar residues" evidence="5">
    <location>
        <begin position="163"/>
        <end position="172"/>
    </location>
</feature>
<feature type="transmembrane region" description="Helical" evidence="6">
    <location>
        <begin position="321"/>
        <end position="338"/>
    </location>
</feature>
<name>A0A1I7HP73_9PROT</name>
<comment type="subcellular location">
    <subcellularLocation>
        <location evidence="1">Membrane</location>
        <topology evidence="1">Multi-pass membrane protein</topology>
    </subcellularLocation>
</comment>
<dbReference type="Proteomes" id="UP000183926">
    <property type="component" value="Unassembled WGS sequence"/>
</dbReference>
<gene>
    <name evidence="10" type="ORF">SAMN05216339_105138</name>
</gene>
<feature type="domain" description="NfeD1b N-terminal" evidence="9">
    <location>
        <begin position="47"/>
        <end position="143"/>
    </location>
</feature>
<feature type="region of interest" description="Disordered" evidence="5">
    <location>
        <begin position="147"/>
        <end position="172"/>
    </location>
</feature>
<keyword evidence="10" id="KW-0378">Hydrolase</keyword>
<dbReference type="SUPFAM" id="SSF52096">
    <property type="entry name" value="ClpP/crotonase"/>
    <property type="match status" value="1"/>
</dbReference>
<dbReference type="InterPro" id="IPR029045">
    <property type="entry name" value="ClpP/crotonase-like_dom_sf"/>
</dbReference>
<dbReference type="FunFam" id="3.90.226.10:FF:000089">
    <property type="entry name" value="Membrane-bound serine protease"/>
    <property type="match status" value="1"/>
</dbReference>
<dbReference type="GO" id="GO:0016020">
    <property type="term" value="C:membrane"/>
    <property type="evidence" value="ECO:0007669"/>
    <property type="project" value="UniProtKB-SubCell"/>
</dbReference>
<evidence type="ECO:0000313" key="10">
    <source>
        <dbReference type="EMBL" id="SFU62545.1"/>
    </source>
</evidence>
<feature type="transmembrane region" description="Helical" evidence="6">
    <location>
        <begin position="370"/>
        <end position="393"/>
    </location>
</feature>
<dbReference type="InterPro" id="IPR056738">
    <property type="entry name" value="NfeD1b_N"/>
</dbReference>
<dbReference type="GO" id="GO:0006508">
    <property type="term" value="P:proteolysis"/>
    <property type="evidence" value="ECO:0007669"/>
    <property type="project" value="UniProtKB-KW"/>
</dbReference>
<keyword evidence="3 6" id="KW-1133">Transmembrane helix</keyword>
<evidence type="ECO:0000259" key="9">
    <source>
        <dbReference type="Pfam" id="PF25145"/>
    </source>
</evidence>
<dbReference type="Pfam" id="PF24961">
    <property type="entry name" value="NfeD_membrane"/>
    <property type="match status" value="1"/>
</dbReference>
<keyword evidence="2 6" id="KW-0812">Transmembrane</keyword>
<feature type="transmembrane region" description="Helical" evidence="6">
    <location>
        <begin position="297"/>
        <end position="315"/>
    </location>
</feature>
<dbReference type="EMBL" id="FPBL01000005">
    <property type="protein sequence ID" value="SFU62545.1"/>
    <property type="molecule type" value="Genomic_DNA"/>
</dbReference>
<reference evidence="10 11" key="1">
    <citation type="submission" date="2016-10" db="EMBL/GenBank/DDBJ databases">
        <authorList>
            <person name="de Groot N.N."/>
        </authorList>
    </citation>
    <scope>NUCLEOTIDE SEQUENCE [LARGE SCALE GENOMIC DNA]</scope>
    <source>
        <strain evidence="10 11">Nm24</strain>
    </source>
</reference>
<accession>A0A1I7HP73</accession>
<evidence type="ECO:0000256" key="5">
    <source>
        <dbReference type="SAM" id="MobiDB-lite"/>
    </source>
</evidence>
<dbReference type="InterPro" id="IPR012340">
    <property type="entry name" value="NA-bd_OB-fold"/>
</dbReference>
<dbReference type="RefSeq" id="WP_074928462.1">
    <property type="nucleotide sequence ID" value="NZ_FPBL01000005.1"/>
</dbReference>
<dbReference type="GO" id="GO:0008233">
    <property type="term" value="F:peptidase activity"/>
    <property type="evidence" value="ECO:0007669"/>
    <property type="project" value="UniProtKB-KW"/>
</dbReference>
<feature type="domain" description="NfeD integral membrane" evidence="8">
    <location>
        <begin position="276"/>
        <end position="393"/>
    </location>
</feature>
<dbReference type="PANTHER" id="PTHR33507">
    <property type="entry name" value="INNER MEMBRANE PROTEIN YBBJ"/>
    <property type="match status" value="1"/>
</dbReference>
<dbReference type="InterPro" id="IPR002810">
    <property type="entry name" value="NfeD-like_C"/>
</dbReference>
<dbReference type="Gene3D" id="3.90.226.10">
    <property type="entry name" value="2-enoyl-CoA Hydratase, Chain A, domain 1"/>
    <property type="match status" value="1"/>
</dbReference>
<sequence length="475" mass="50755">MCASKSTRFYRAQYSFLLVVFLWTGLLFAQPPNTANGATNGIAVWLDINDAISPAMYDYIHRGLSRAAEQQAQIVILQMDTPGGLDVSMRKIIQEIIASPIPVASFVAPGGARAASAGTYILYASHIAAMAPATNLGAATPVKIGAQSQEIKTPGHKPENGRISPTSSSGTQDVMTTKVINDAAAYIRGLARMRSRNADWAEQAVREGVSLTSAEALDNNVIDLIADDLGDLLTKIDGRVVDLAGQKVALSTQSLTLEHFEQDWRTRLLAVIADPNIAYILMLIGFYGLILEFANPGTIVAGVVGAISLLLALFAFQVLPINYAGLMLILLGIIFMLAEALIPSTGALGIGGVAAFVIGSIMLIDTEIPGYGISIPLIVTFALISAGFFMVVLGMALKSREKPVVTGSEQLIRSTGEVVDGFDQEGWIRIHGELWRARSNIPLKPGQQVSVIAIHGLMLEVEPYQPNLTINTIED</sequence>
<dbReference type="Pfam" id="PF01957">
    <property type="entry name" value="NfeD"/>
    <property type="match status" value="1"/>
</dbReference>
<dbReference type="PANTHER" id="PTHR33507:SF4">
    <property type="entry name" value="NODULATION COMPETITIVENESS PROTEIN NFED"/>
    <property type="match status" value="1"/>
</dbReference>
<dbReference type="CDD" id="cd07020">
    <property type="entry name" value="Clp_protease_NfeD_1"/>
    <property type="match status" value="1"/>
</dbReference>
<evidence type="ECO:0000256" key="1">
    <source>
        <dbReference type="ARBA" id="ARBA00004141"/>
    </source>
</evidence>
<dbReference type="InterPro" id="IPR052165">
    <property type="entry name" value="Membrane_assoc_protease"/>
</dbReference>
<evidence type="ECO:0000259" key="8">
    <source>
        <dbReference type="Pfam" id="PF24961"/>
    </source>
</evidence>
<proteinExistence type="predicted"/>
<evidence type="ECO:0000256" key="4">
    <source>
        <dbReference type="ARBA" id="ARBA00023136"/>
    </source>
</evidence>
<dbReference type="InterPro" id="IPR056739">
    <property type="entry name" value="NfeD_membrane"/>
</dbReference>
<protein>
    <submittedName>
        <fullName evidence="10">Membrane-bound serine protease (ClpP class)</fullName>
    </submittedName>
</protein>
<dbReference type="Pfam" id="PF25145">
    <property type="entry name" value="NfeD1b_N"/>
    <property type="match status" value="1"/>
</dbReference>
<dbReference type="OrthoDB" id="5289056at2"/>
<evidence type="ECO:0000259" key="7">
    <source>
        <dbReference type="Pfam" id="PF01957"/>
    </source>
</evidence>
<dbReference type="AlphaFoldDB" id="A0A1I7HP73"/>
<feature type="transmembrane region" description="Helical" evidence="6">
    <location>
        <begin position="268"/>
        <end position="290"/>
    </location>
</feature>
<keyword evidence="4 6" id="KW-0472">Membrane</keyword>
<evidence type="ECO:0000256" key="3">
    <source>
        <dbReference type="ARBA" id="ARBA00022989"/>
    </source>
</evidence>
<evidence type="ECO:0000256" key="2">
    <source>
        <dbReference type="ARBA" id="ARBA00022692"/>
    </source>
</evidence>
<dbReference type="SUPFAM" id="SSF141322">
    <property type="entry name" value="NfeD domain-like"/>
    <property type="match status" value="1"/>
</dbReference>
<keyword evidence="10" id="KW-0645">Protease</keyword>